<dbReference type="STRING" id="1051891.A0A0C3KCM0"/>
<dbReference type="SUPFAM" id="SSF57850">
    <property type="entry name" value="RING/U-box"/>
    <property type="match status" value="1"/>
</dbReference>
<reference evidence="4" key="2">
    <citation type="submission" date="2015-01" db="EMBL/GenBank/DDBJ databases">
        <title>Evolutionary Origins and Diversification of the Mycorrhizal Mutualists.</title>
        <authorList>
            <consortium name="DOE Joint Genome Institute"/>
            <consortium name="Mycorrhizal Genomics Consortium"/>
            <person name="Kohler A."/>
            <person name="Kuo A."/>
            <person name="Nagy L.G."/>
            <person name="Floudas D."/>
            <person name="Copeland A."/>
            <person name="Barry K.W."/>
            <person name="Cichocki N."/>
            <person name="Veneault-Fourrey C."/>
            <person name="LaButti K."/>
            <person name="Lindquist E.A."/>
            <person name="Lipzen A."/>
            <person name="Lundell T."/>
            <person name="Morin E."/>
            <person name="Murat C."/>
            <person name="Riley R."/>
            <person name="Ohm R."/>
            <person name="Sun H."/>
            <person name="Tunlid A."/>
            <person name="Henrissat B."/>
            <person name="Grigoriev I.V."/>
            <person name="Hibbett D.S."/>
            <person name="Martin F."/>
        </authorList>
    </citation>
    <scope>NUCLEOTIDE SEQUENCE [LARGE SCALE GENOMIC DNA]</scope>
    <source>
        <strain evidence="4">MUT 4182</strain>
    </source>
</reference>
<evidence type="ECO:0000313" key="3">
    <source>
        <dbReference type="EMBL" id="KIO19228.1"/>
    </source>
</evidence>
<organism evidence="3 4">
    <name type="scientific">Tulasnella calospora MUT 4182</name>
    <dbReference type="NCBI Taxonomy" id="1051891"/>
    <lineage>
        <taxon>Eukaryota</taxon>
        <taxon>Fungi</taxon>
        <taxon>Dikarya</taxon>
        <taxon>Basidiomycota</taxon>
        <taxon>Agaricomycotina</taxon>
        <taxon>Agaricomycetes</taxon>
        <taxon>Cantharellales</taxon>
        <taxon>Tulasnellaceae</taxon>
        <taxon>Tulasnella</taxon>
    </lineage>
</organism>
<feature type="compositionally biased region" description="Acidic residues" evidence="1">
    <location>
        <begin position="80"/>
        <end position="98"/>
    </location>
</feature>
<sequence>MPGKRVSKPSYSRYMVNIPPSNHSETIYLDDDSHTRESHTTVAPPIIAPPSMLPPTVPQAPVVDLPRSPENRNEARIEEEQGILENSDEPLPADEPESFETLPAGLGPEPIAPPRFNRRTPNQASTIHSQEFLTPEVIAILLSQEVPYQRRCRRCRTELDSVSYYQCEDCFGDSLLCQTCIISSHDFQHPFHRISLWNGRHFERRTLGDLGMEIHLGHRGKPCTSRSANQHSKLRIIHTTGIFTYKVNHCCCARAPDVAFQLLALQLFPSTLTRPESAATFDLLRNGQMHSLCGKESIWDFYEVISRLTDNVRTDLPSLYYPLTRMMRQWRTLRVVKRSGHFDMSQIPQGGLVLRCPSCPRPGVNLPDDWVSDPMAKLLYASMMAVDGNFHLSRNNKGQGSQYDKPFTRDWGFWAVQDEFDGYQAAIRGQKVLESEVPKCHNFKAGDPSRSGGGTGTVVGGSVIVSCSRHIHIQPNGVTDLQRGEKFAEVDPAVASVVRAQHPEQRQVHSYDVACKYGIHFQKRVTTEFEGGPLIEAKDFPKDIQFLVPAWHILGHVDECLARYHFRYTPLVGRTAGEGVETIWSTLNGYQYSTREMGHGHRRDTLTDIMNHFNWTKTRKEAQRLYFAYFDAVREYQQKEEDLEAMEESIPPEHLNNMRKESAERGPEQYLSSTVQAPTKTQILRAIRDAEDDEAQRTRAVNSHSEAMFINNAIDLADLQYQVQVKRVEVEPNPGGDGQRRALLLMEERLRNRIGQHFSTLFRVAPMLQEVDLPRGQPPTVQRLYLPSDFSPKEREQFKLKSFAAKEAQIQIAEAHDALRRLRNALGLKALLVDNLKKHVRGYEKVSRAEGSINSAQKGVEREKEAYRRAWKALKSLEVETGPDKEAGDLQLLLDKDAVPLREFTADRRFIADGTDIPWIWKSVGGGGAYQEPETGVIRTVTSWNNEVVRLAWVHAQAARDRWWEEMTLLKEELRRVGASFTYRATEWASTADAAHVTQEDETRLTRGVKAYAYRQASVYQYLASDAQNRYRAVTEPSKPEQFGATKGKNRGAADSAK</sequence>
<keyword evidence="4" id="KW-1185">Reference proteome</keyword>
<gene>
    <name evidence="3" type="ORF">M407DRAFT_31119</name>
</gene>
<dbReference type="AlphaFoldDB" id="A0A0C3KCM0"/>
<dbReference type="InterPro" id="IPR040521">
    <property type="entry name" value="KDZ"/>
</dbReference>
<feature type="region of interest" description="Disordered" evidence="1">
    <location>
        <begin position="79"/>
        <end position="111"/>
    </location>
</feature>
<dbReference type="Proteomes" id="UP000054248">
    <property type="component" value="Unassembled WGS sequence"/>
</dbReference>
<name>A0A0C3KCM0_9AGAM</name>
<evidence type="ECO:0000313" key="4">
    <source>
        <dbReference type="Proteomes" id="UP000054248"/>
    </source>
</evidence>
<dbReference type="EMBL" id="KN823233">
    <property type="protein sequence ID" value="KIO19228.1"/>
    <property type="molecule type" value="Genomic_DNA"/>
</dbReference>
<feature type="compositionally biased region" description="Pro residues" evidence="1">
    <location>
        <begin position="46"/>
        <end position="58"/>
    </location>
</feature>
<evidence type="ECO:0000256" key="1">
    <source>
        <dbReference type="SAM" id="MobiDB-lite"/>
    </source>
</evidence>
<protein>
    <recommendedName>
        <fullName evidence="2">CxC2-like cysteine cluster KDZ transposase-associated domain-containing protein</fullName>
    </recommendedName>
</protein>
<dbReference type="HOGENOM" id="CLU_003703_13_0_1"/>
<proteinExistence type="predicted"/>
<dbReference type="PANTHER" id="PTHR33096">
    <property type="entry name" value="CXC2 DOMAIN-CONTAINING PROTEIN"/>
    <property type="match status" value="1"/>
</dbReference>
<dbReference type="OrthoDB" id="3257613at2759"/>
<feature type="region of interest" description="Disordered" evidence="1">
    <location>
        <begin position="1033"/>
        <end position="1058"/>
    </location>
</feature>
<feature type="domain" description="CxC2-like cysteine cluster KDZ transposase-associated" evidence="2">
    <location>
        <begin position="207"/>
        <end position="312"/>
    </location>
</feature>
<dbReference type="InterPro" id="IPR041457">
    <property type="entry name" value="CxC2_KDZ-assoc"/>
</dbReference>
<accession>A0A0C3KCM0</accession>
<reference evidence="3 4" key="1">
    <citation type="submission" date="2014-04" db="EMBL/GenBank/DDBJ databases">
        <authorList>
            <consortium name="DOE Joint Genome Institute"/>
            <person name="Kuo A."/>
            <person name="Girlanda M."/>
            <person name="Perotto S."/>
            <person name="Kohler A."/>
            <person name="Nagy L.G."/>
            <person name="Floudas D."/>
            <person name="Copeland A."/>
            <person name="Barry K.W."/>
            <person name="Cichocki N."/>
            <person name="Veneault-Fourrey C."/>
            <person name="LaButti K."/>
            <person name="Lindquist E.A."/>
            <person name="Lipzen A."/>
            <person name="Lundell T."/>
            <person name="Morin E."/>
            <person name="Murat C."/>
            <person name="Sun H."/>
            <person name="Tunlid A."/>
            <person name="Henrissat B."/>
            <person name="Grigoriev I.V."/>
            <person name="Hibbett D.S."/>
            <person name="Martin F."/>
            <person name="Nordberg H.P."/>
            <person name="Cantor M.N."/>
            <person name="Hua S.X."/>
        </authorList>
    </citation>
    <scope>NUCLEOTIDE SEQUENCE [LARGE SCALE GENOMIC DNA]</scope>
    <source>
        <strain evidence="3 4">MUT 4182</strain>
    </source>
</reference>
<dbReference type="Pfam" id="PF18758">
    <property type="entry name" value="KDZ"/>
    <property type="match status" value="1"/>
</dbReference>
<feature type="region of interest" description="Disordered" evidence="1">
    <location>
        <begin position="1"/>
        <end position="59"/>
    </location>
</feature>
<evidence type="ECO:0000259" key="2">
    <source>
        <dbReference type="Pfam" id="PF18803"/>
    </source>
</evidence>
<dbReference type="PANTHER" id="PTHR33096:SF1">
    <property type="entry name" value="CXC1-LIKE CYSTEINE CLUSTER ASSOCIATED WITH KDZ TRANSPOSASES DOMAIN-CONTAINING PROTEIN"/>
    <property type="match status" value="1"/>
</dbReference>
<dbReference type="Pfam" id="PF18803">
    <property type="entry name" value="CxC2"/>
    <property type="match status" value="1"/>
</dbReference>